<dbReference type="PROSITE" id="PS51819">
    <property type="entry name" value="VOC"/>
    <property type="match status" value="1"/>
</dbReference>
<evidence type="ECO:0000259" key="1">
    <source>
        <dbReference type="PROSITE" id="PS51819"/>
    </source>
</evidence>
<gene>
    <name evidence="2" type="ORF">GCM10011390_31320</name>
</gene>
<accession>A0A916ZR42</accession>
<proteinExistence type="predicted"/>
<dbReference type="CDD" id="cd07262">
    <property type="entry name" value="VOC_like"/>
    <property type="match status" value="1"/>
</dbReference>
<reference evidence="2" key="1">
    <citation type="journal article" date="2014" name="Int. J. Syst. Evol. Microbiol.">
        <title>Complete genome sequence of Corynebacterium casei LMG S-19264T (=DSM 44701T), isolated from a smear-ripened cheese.</title>
        <authorList>
            <consortium name="US DOE Joint Genome Institute (JGI-PGF)"/>
            <person name="Walter F."/>
            <person name="Albersmeier A."/>
            <person name="Kalinowski J."/>
            <person name="Ruckert C."/>
        </authorList>
    </citation>
    <scope>NUCLEOTIDE SEQUENCE</scope>
    <source>
        <strain evidence="2">CGMCC 1.15367</strain>
    </source>
</reference>
<protein>
    <recommendedName>
        <fullName evidence="1">VOC domain-containing protein</fullName>
    </recommendedName>
</protein>
<organism evidence="2 3">
    <name type="scientific">Aureimonas endophytica</name>
    <dbReference type="NCBI Taxonomy" id="2027858"/>
    <lineage>
        <taxon>Bacteria</taxon>
        <taxon>Pseudomonadati</taxon>
        <taxon>Pseudomonadota</taxon>
        <taxon>Alphaproteobacteria</taxon>
        <taxon>Hyphomicrobiales</taxon>
        <taxon>Aurantimonadaceae</taxon>
        <taxon>Aureimonas</taxon>
    </lineage>
</organism>
<dbReference type="PANTHER" id="PTHR35006">
    <property type="entry name" value="GLYOXALASE FAMILY PROTEIN (AFU_ORTHOLOGUE AFUA_5G14830)"/>
    <property type="match status" value="1"/>
</dbReference>
<dbReference type="InterPro" id="IPR004360">
    <property type="entry name" value="Glyas_Fos-R_dOase_dom"/>
</dbReference>
<name>A0A916ZR42_9HYPH</name>
<evidence type="ECO:0000313" key="3">
    <source>
        <dbReference type="Proteomes" id="UP000644699"/>
    </source>
</evidence>
<sequence>MISHVHVGIADFDRAFAFYEILMASLGFELRFREPDKGWAGWHGPNRGRPLFLIGRPYDGGPAAPGNGQMVALLAPDRPGVDRAFAAALAAGGRSEGAPGLRPHYHPNYYGAYLRDPDGNKLGLCCHDPA</sequence>
<dbReference type="AlphaFoldDB" id="A0A916ZR42"/>
<dbReference type="EMBL" id="BMIQ01000004">
    <property type="protein sequence ID" value="GGE10003.1"/>
    <property type="molecule type" value="Genomic_DNA"/>
</dbReference>
<evidence type="ECO:0000313" key="2">
    <source>
        <dbReference type="EMBL" id="GGE10003.1"/>
    </source>
</evidence>
<reference evidence="2" key="2">
    <citation type="submission" date="2020-09" db="EMBL/GenBank/DDBJ databases">
        <authorList>
            <person name="Sun Q."/>
            <person name="Zhou Y."/>
        </authorList>
    </citation>
    <scope>NUCLEOTIDE SEQUENCE</scope>
    <source>
        <strain evidence="2">CGMCC 1.15367</strain>
    </source>
</reference>
<dbReference type="SUPFAM" id="SSF54593">
    <property type="entry name" value="Glyoxalase/Bleomycin resistance protein/Dihydroxybiphenyl dioxygenase"/>
    <property type="match status" value="1"/>
</dbReference>
<comment type="caution">
    <text evidence="2">The sequence shown here is derived from an EMBL/GenBank/DDBJ whole genome shotgun (WGS) entry which is preliminary data.</text>
</comment>
<dbReference type="InterPro" id="IPR029068">
    <property type="entry name" value="Glyas_Bleomycin-R_OHBP_Dase"/>
</dbReference>
<feature type="domain" description="VOC" evidence="1">
    <location>
        <begin position="1"/>
        <end position="127"/>
    </location>
</feature>
<dbReference type="Proteomes" id="UP000644699">
    <property type="component" value="Unassembled WGS sequence"/>
</dbReference>
<dbReference type="InterPro" id="IPR037523">
    <property type="entry name" value="VOC_core"/>
</dbReference>
<dbReference type="Pfam" id="PF00903">
    <property type="entry name" value="Glyoxalase"/>
    <property type="match status" value="1"/>
</dbReference>
<keyword evidence="3" id="KW-1185">Reference proteome</keyword>
<dbReference type="Gene3D" id="3.10.180.10">
    <property type="entry name" value="2,3-Dihydroxybiphenyl 1,2-Dioxygenase, domain 1"/>
    <property type="match status" value="1"/>
</dbReference>
<dbReference type="RefSeq" id="WP_188910058.1">
    <property type="nucleotide sequence ID" value="NZ_BMIQ01000004.1"/>
</dbReference>
<dbReference type="PANTHER" id="PTHR35006:SF1">
    <property type="entry name" value="BLL2941 PROTEIN"/>
    <property type="match status" value="1"/>
</dbReference>